<evidence type="ECO:0000313" key="2">
    <source>
        <dbReference type="Proteomes" id="UP000565441"/>
    </source>
</evidence>
<evidence type="ECO:0000313" key="1">
    <source>
        <dbReference type="EMBL" id="KAF5366521.1"/>
    </source>
</evidence>
<reference evidence="1 2" key="1">
    <citation type="journal article" date="2020" name="ISME J.">
        <title>Uncovering the hidden diversity of litter-decomposition mechanisms in mushroom-forming fungi.</title>
        <authorList>
            <person name="Floudas D."/>
            <person name="Bentzer J."/>
            <person name="Ahren D."/>
            <person name="Johansson T."/>
            <person name="Persson P."/>
            <person name="Tunlid A."/>
        </authorList>
    </citation>
    <scope>NUCLEOTIDE SEQUENCE [LARGE SCALE GENOMIC DNA]</scope>
    <source>
        <strain evidence="1 2">CBS 661.87</strain>
    </source>
</reference>
<dbReference type="EMBL" id="JAACJP010000081">
    <property type="protein sequence ID" value="KAF5366521.1"/>
    <property type="molecule type" value="Genomic_DNA"/>
</dbReference>
<accession>A0A8H5GKM0</accession>
<sequence length="66" mass="7068">MSMSMSPPVTFEPAVRITAAEVDDASSTFNTSRKQARSATIWSSPLQASSLNYLSISFNPTPEDAA</sequence>
<dbReference type="Proteomes" id="UP000565441">
    <property type="component" value="Unassembled WGS sequence"/>
</dbReference>
<keyword evidence="2" id="KW-1185">Reference proteome</keyword>
<gene>
    <name evidence="1" type="ORF">D9615_010661</name>
</gene>
<protein>
    <submittedName>
        <fullName evidence="1">Uncharacterized protein</fullName>
    </submittedName>
</protein>
<name>A0A8H5GKM0_9AGAR</name>
<proteinExistence type="predicted"/>
<dbReference type="AlphaFoldDB" id="A0A8H5GKM0"/>
<organism evidence="1 2">
    <name type="scientific">Tricholomella constricta</name>
    <dbReference type="NCBI Taxonomy" id="117010"/>
    <lineage>
        <taxon>Eukaryota</taxon>
        <taxon>Fungi</taxon>
        <taxon>Dikarya</taxon>
        <taxon>Basidiomycota</taxon>
        <taxon>Agaricomycotina</taxon>
        <taxon>Agaricomycetes</taxon>
        <taxon>Agaricomycetidae</taxon>
        <taxon>Agaricales</taxon>
        <taxon>Tricholomatineae</taxon>
        <taxon>Lyophyllaceae</taxon>
        <taxon>Tricholomella</taxon>
    </lineage>
</organism>
<comment type="caution">
    <text evidence="1">The sequence shown here is derived from an EMBL/GenBank/DDBJ whole genome shotgun (WGS) entry which is preliminary data.</text>
</comment>